<accession>A0AAP2Z7A4</accession>
<organism evidence="2 3">
    <name type="scientific">Natronosalvus hydrolyticus</name>
    <dbReference type="NCBI Taxonomy" id="2979988"/>
    <lineage>
        <taxon>Archaea</taxon>
        <taxon>Methanobacteriati</taxon>
        <taxon>Methanobacteriota</taxon>
        <taxon>Stenosarchaea group</taxon>
        <taxon>Halobacteria</taxon>
        <taxon>Halobacteriales</taxon>
        <taxon>Natrialbaceae</taxon>
        <taxon>Natronosalvus</taxon>
    </lineage>
</organism>
<evidence type="ECO:0000256" key="1">
    <source>
        <dbReference type="SAM" id="MobiDB-lite"/>
    </source>
</evidence>
<feature type="compositionally biased region" description="Polar residues" evidence="1">
    <location>
        <begin position="276"/>
        <end position="294"/>
    </location>
</feature>
<evidence type="ECO:0000313" key="2">
    <source>
        <dbReference type="EMBL" id="MCU4751578.1"/>
    </source>
</evidence>
<reference evidence="2 3" key="1">
    <citation type="submission" date="2022-09" db="EMBL/GenBank/DDBJ databases">
        <title>Enrichment on poylsaccharides allowed isolation of novel metabolic and taxonomic groups of Haloarchaea.</title>
        <authorList>
            <person name="Sorokin D.Y."/>
            <person name="Elcheninov A.G."/>
            <person name="Khizhniak T.V."/>
            <person name="Kolganova T.V."/>
            <person name="Kublanov I.V."/>
        </authorList>
    </citation>
    <scope>NUCLEOTIDE SEQUENCE [LARGE SCALE GENOMIC DNA]</scope>
    <source>
        <strain evidence="2 3">AArc-curdl1</strain>
    </source>
</reference>
<comment type="caution">
    <text evidence="2">The sequence shown here is derived from an EMBL/GenBank/DDBJ whole genome shotgun (WGS) entry which is preliminary data.</text>
</comment>
<proteinExistence type="predicted"/>
<sequence length="756" mass="81697">MNRNWPHWNRLAPQTRSTDIETGLRAKVHDPLWLLSRQWQLAEFRGADAGTPVDVTVETERDPITSIHLHGDGEAGAAESVPYDGGPLEPLIEREAVLTAENAPSGRLAAEAGGQFRRLLASMSYGEFDVDDFPAEFHLEAPDEAMESADRRYFRVMDGRALDGRAIYLALAEACPNLAAVTDDSVDADPWQGVITEELPLPTGKSADGNFEAAALAYARWYRSLYDEPNRETGTAWRPTRLEYDATVMTGAGDTAGAFEVSAYQGGRLDRDDFVPSSSPATSMEAGDSSSPQAGSEAGDSGATDIETTTAVDAGWPTQVNFPGMPNRRWWEFADASLAFTDLSADGVGLATVMILDYAVEFGADWFQVPIEVPVGSYVRVTDCTVTDTFGIELSAGPIEDEWRCFRASLPGHDEPGLLVPPTLGSVDSGDPVEEVVFGRDEMANLVFGLERVVEGPAGAPVDRTEFLVPGLEVATVHMADDPDREYVTFENPGEDSLDIDGHFVRAVFADEATAGGDTGNDSSVSETTTAVYTFDDTCIEPGGSVTLFTGTAPTTGDLGAGLSAPVWRDADALDVYALETDDETSTATDHGDLGPVDGRLVTRKLLQSPDADGAYRLATAVPPYWFPFTMDYDPANPPTLQDPDATYRLRQALLLDADTLDAPLSEIPRPLGKILNPEPSTMPAWDDDDESFDPDADPFWLYEEEVTRSGVAVTRGYHLARWSDGTQFLWSGRRATNGGGELASGLRFDVLEEPE</sequence>
<protein>
    <submittedName>
        <fullName evidence="2">Uncharacterized protein</fullName>
    </submittedName>
</protein>
<gene>
    <name evidence="2" type="ORF">OB919_06235</name>
</gene>
<evidence type="ECO:0000313" key="3">
    <source>
        <dbReference type="Proteomes" id="UP001321047"/>
    </source>
</evidence>
<dbReference type="EMBL" id="JAOPJZ010000003">
    <property type="protein sequence ID" value="MCU4751578.1"/>
    <property type="molecule type" value="Genomic_DNA"/>
</dbReference>
<name>A0AAP2Z7A4_9EURY</name>
<dbReference type="RefSeq" id="WP_342807507.1">
    <property type="nucleotide sequence ID" value="NZ_JAOPJZ010000003.1"/>
</dbReference>
<dbReference type="AlphaFoldDB" id="A0AAP2Z7A4"/>
<feature type="region of interest" description="Disordered" evidence="1">
    <location>
        <begin position="270"/>
        <end position="303"/>
    </location>
</feature>
<dbReference type="Proteomes" id="UP001321047">
    <property type="component" value="Unassembled WGS sequence"/>
</dbReference>
<keyword evidence="3" id="KW-1185">Reference proteome</keyword>